<dbReference type="Pfam" id="PF04085">
    <property type="entry name" value="MreC"/>
    <property type="match status" value="1"/>
</dbReference>
<evidence type="ECO:0000313" key="7">
    <source>
        <dbReference type="EMBL" id="VAV82396.1"/>
    </source>
</evidence>
<evidence type="ECO:0000256" key="5">
    <source>
        <dbReference type="SAM" id="Coils"/>
    </source>
</evidence>
<organism evidence="7">
    <name type="scientific">hydrothermal vent metagenome</name>
    <dbReference type="NCBI Taxonomy" id="652676"/>
    <lineage>
        <taxon>unclassified sequences</taxon>
        <taxon>metagenomes</taxon>
        <taxon>ecological metagenomes</taxon>
    </lineage>
</organism>
<proteinExistence type="inferred from homology"/>
<keyword evidence="3" id="KW-0133">Cell shape</keyword>
<accession>A0A3B0QZD3</accession>
<evidence type="ECO:0000259" key="6">
    <source>
        <dbReference type="Pfam" id="PF04085"/>
    </source>
</evidence>
<name>A0A3B0QZD3_9ZZZZ</name>
<dbReference type="PANTHER" id="PTHR34138:SF1">
    <property type="entry name" value="CELL SHAPE-DETERMINING PROTEIN MREC"/>
    <property type="match status" value="1"/>
</dbReference>
<feature type="domain" description="Rod shape-determining protein MreC beta-barrel core" evidence="6">
    <location>
        <begin position="134"/>
        <end position="272"/>
    </location>
</feature>
<dbReference type="NCBIfam" id="TIGR00219">
    <property type="entry name" value="mreC"/>
    <property type="match status" value="1"/>
</dbReference>
<dbReference type="Gene3D" id="2.40.10.340">
    <property type="entry name" value="Rod shape-determining protein MreC, domain 1"/>
    <property type="match status" value="1"/>
</dbReference>
<dbReference type="PIRSF" id="PIRSF038471">
    <property type="entry name" value="MreC"/>
    <property type="match status" value="1"/>
</dbReference>
<dbReference type="InterPro" id="IPR007221">
    <property type="entry name" value="MreC"/>
</dbReference>
<dbReference type="GO" id="GO:0008360">
    <property type="term" value="P:regulation of cell shape"/>
    <property type="evidence" value="ECO:0007669"/>
    <property type="project" value="UniProtKB-KW"/>
</dbReference>
<protein>
    <recommendedName>
        <fullName evidence="2">Cell shape-determining protein MreC</fullName>
    </recommendedName>
    <alternativeName>
        <fullName evidence="4">Cell shape protein MreC</fullName>
    </alternativeName>
</protein>
<evidence type="ECO:0000256" key="4">
    <source>
        <dbReference type="ARBA" id="ARBA00032089"/>
    </source>
</evidence>
<dbReference type="GO" id="GO:0005886">
    <property type="term" value="C:plasma membrane"/>
    <property type="evidence" value="ECO:0007669"/>
    <property type="project" value="TreeGrafter"/>
</dbReference>
<dbReference type="InterPro" id="IPR055342">
    <property type="entry name" value="MreC_beta-barrel_core"/>
</dbReference>
<comment type="similarity">
    <text evidence="1">Belongs to the MreC family.</text>
</comment>
<dbReference type="PANTHER" id="PTHR34138">
    <property type="entry name" value="CELL SHAPE-DETERMINING PROTEIN MREC"/>
    <property type="match status" value="1"/>
</dbReference>
<evidence type="ECO:0000256" key="3">
    <source>
        <dbReference type="ARBA" id="ARBA00022960"/>
    </source>
</evidence>
<dbReference type="InterPro" id="IPR042175">
    <property type="entry name" value="Cell/Rod_MreC_2"/>
</dbReference>
<dbReference type="InterPro" id="IPR042177">
    <property type="entry name" value="Cell/Rod_1"/>
</dbReference>
<dbReference type="AlphaFoldDB" id="A0A3B0QZD3"/>
<dbReference type="Gene3D" id="2.40.10.350">
    <property type="entry name" value="Rod shape-determining protein MreC, domain 2"/>
    <property type="match status" value="1"/>
</dbReference>
<feature type="coiled-coil region" evidence="5">
    <location>
        <begin position="70"/>
        <end position="104"/>
    </location>
</feature>
<evidence type="ECO:0000256" key="1">
    <source>
        <dbReference type="ARBA" id="ARBA00009369"/>
    </source>
</evidence>
<dbReference type="EMBL" id="UOEA01000015">
    <property type="protein sequence ID" value="VAV82396.1"/>
    <property type="molecule type" value="Genomic_DNA"/>
</dbReference>
<keyword evidence="5" id="KW-0175">Coiled coil</keyword>
<sequence length="301" mass="33104">MLSFVKRHQIIFAAIVLCLFSLHLASSSRKGTGGEVIVRTTLTVLTRPVQGLFLGIRGAIAGSWQNYIYLVNLKEDNQKLQSTIHELLEKNNQLTEELALSARLKKLLEFKERETTKIVAAEILGLSNSVLGGGWTRTMIINKGTRDSVRVDMPVVSPTGVVGRIINSNRFTSTVLLITDPRSNVDATTQRSRVKGIIGGNGAKDLTLKYIRELDDVKEGDHIVTAGLGTIFPKGLLIGTVSKAEKGSDNFFKDIEVRAAASFETLEEVLIITENANRLSKFKAEDKNKIEKKGTEALKNQ</sequence>
<reference evidence="7" key="1">
    <citation type="submission" date="2018-06" db="EMBL/GenBank/DDBJ databases">
        <authorList>
            <person name="Zhirakovskaya E."/>
        </authorList>
    </citation>
    <scope>NUCLEOTIDE SEQUENCE</scope>
</reference>
<evidence type="ECO:0000256" key="2">
    <source>
        <dbReference type="ARBA" id="ARBA00013855"/>
    </source>
</evidence>
<gene>
    <name evidence="7" type="ORF">MNBD_DELTA01-897</name>
</gene>